<evidence type="ECO:0000256" key="1">
    <source>
        <dbReference type="ARBA" id="ARBA00004861"/>
    </source>
</evidence>
<comment type="catalytic activity">
    <reaction evidence="6 7">
        <text>orotidine 5'-phosphate + H(+) = UMP + CO2</text>
        <dbReference type="Rhea" id="RHEA:11596"/>
        <dbReference type="ChEBI" id="CHEBI:15378"/>
        <dbReference type="ChEBI" id="CHEBI:16526"/>
        <dbReference type="ChEBI" id="CHEBI:57538"/>
        <dbReference type="ChEBI" id="CHEBI:57865"/>
        <dbReference type="EC" id="4.1.1.23"/>
    </reaction>
</comment>
<evidence type="ECO:0000256" key="6">
    <source>
        <dbReference type="ARBA" id="ARBA00049157"/>
    </source>
</evidence>
<dbReference type="InterPro" id="IPR013785">
    <property type="entry name" value="Aldolase_TIM"/>
</dbReference>
<dbReference type="Pfam" id="PF00215">
    <property type="entry name" value="OMPdecase"/>
    <property type="match status" value="1"/>
</dbReference>
<protein>
    <recommendedName>
        <fullName evidence="7">Orotidine 5'-phosphate decarboxylase</fullName>
        <ecNumber evidence="7">4.1.1.23</ecNumber>
    </recommendedName>
    <alternativeName>
        <fullName evidence="7">OMP decarboxylase</fullName>
        <shortName evidence="7">OMPDCase</shortName>
        <shortName evidence="7">OMPdecase</shortName>
    </alternativeName>
</protein>
<reference evidence="9" key="1">
    <citation type="submission" date="2022-02" db="EMBL/GenBank/DDBJ databases">
        <authorList>
            <person name="Lee M."/>
            <person name="Kim S.-J."/>
            <person name="Jung M.-Y."/>
        </authorList>
    </citation>
    <scope>NUCLEOTIDE SEQUENCE</scope>
    <source>
        <strain evidence="9">JHP9</strain>
    </source>
</reference>
<dbReference type="SUPFAM" id="SSF51366">
    <property type="entry name" value="Ribulose-phoshate binding barrel"/>
    <property type="match status" value="1"/>
</dbReference>
<evidence type="ECO:0000256" key="7">
    <source>
        <dbReference type="HAMAP-Rule" id="MF_01215"/>
    </source>
</evidence>
<dbReference type="InterPro" id="IPR001754">
    <property type="entry name" value="OMPdeCOase_dom"/>
</dbReference>
<evidence type="ECO:0000256" key="4">
    <source>
        <dbReference type="ARBA" id="ARBA00022975"/>
    </source>
</evidence>
<comment type="caution">
    <text evidence="9">The sequence shown here is derived from an EMBL/GenBank/DDBJ whole genome shotgun (WGS) entry which is preliminary data.</text>
</comment>
<dbReference type="RefSeq" id="WP_249737495.1">
    <property type="nucleotide sequence ID" value="NZ_JAKNCJ010000003.1"/>
</dbReference>
<comment type="similarity">
    <text evidence="2 7">Belongs to the OMP decarboxylase family. Type 2 subfamily.</text>
</comment>
<evidence type="ECO:0000256" key="3">
    <source>
        <dbReference type="ARBA" id="ARBA00022793"/>
    </source>
</evidence>
<proteinExistence type="inferred from homology"/>
<evidence type="ECO:0000313" key="9">
    <source>
        <dbReference type="EMBL" id="MCL6423416.1"/>
    </source>
</evidence>
<dbReference type="EMBL" id="JAKNCJ010000003">
    <property type="protein sequence ID" value="MCL6423416.1"/>
    <property type="molecule type" value="Genomic_DNA"/>
</dbReference>
<accession>A0ABT0R0L7</accession>
<dbReference type="PANTHER" id="PTHR43375">
    <property type="entry name" value="OROTIDINE 5'-PHOSPHATE DECARBOXYLASE"/>
    <property type="match status" value="1"/>
</dbReference>
<dbReference type="GO" id="GO:0004590">
    <property type="term" value="F:orotidine-5'-phosphate decarboxylase activity"/>
    <property type="evidence" value="ECO:0007669"/>
    <property type="project" value="UniProtKB-EC"/>
</dbReference>
<dbReference type="CDD" id="cd04725">
    <property type="entry name" value="OMP_decarboxylase_like"/>
    <property type="match status" value="1"/>
</dbReference>
<evidence type="ECO:0000259" key="8">
    <source>
        <dbReference type="SMART" id="SM00934"/>
    </source>
</evidence>
<keyword evidence="3 7" id="KW-0210">Decarboxylase</keyword>
<dbReference type="SMART" id="SM00934">
    <property type="entry name" value="OMPdecase"/>
    <property type="match status" value="1"/>
</dbReference>
<comment type="pathway">
    <text evidence="1 7">Pyrimidine metabolism; UMP biosynthesis via de novo pathway; UMP from orotate: step 2/2.</text>
</comment>
<feature type="active site" description="Proton donor" evidence="7">
    <location>
        <position position="99"/>
    </location>
</feature>
<evidence type="ECO:0000313" key="10">
    <source>
        <dbReference type="Proteomes" id="UP001203761"/>
    </source>
</evidence>
<evidence type="ECO:0000256" key="5">
    <source>
        <dbReference type="ARBA" id="ARBA00023239"/>
    </source>
</evidence>
<keyword evidence="5 7" id="KW-0456">Lyase</keyword>
<evidence type="ECO:0000256" key="2">
    <source>
        <dbReference type="ARBA" id="ARBA00008847"/>
    </source>
</evidence>
<dbReference type="InterPro" id="IPR011060">
    <property type="entry name" value="RibuloseP-bd_barrel"/>
</dbReference>
<dbReference type="InterPro" id="IPR011995">
    <property type="entry name" value="OMPdecase_type-2"/>
</dbReference>
<keyword evidence="10" id="KW-1185">Reference proteome</keyword>
<dbReference type="EC" id="4.1.1.23" evidence="7"/>
<dbReference type="Gene3D" id="3.20.20.70">
    <property type="entry name" value="Aldolase class I"/>
    <property type="match status" value="1"/>
</dbReference>
<dbReference type="PANTHER" id="PTHR43375:SF1">
    <property type="entry name" value="OROTIDINE 5'-PHOSPHATE DECARBOXYLASE"/>
    <property type="match status" value="1"/>
</dbReference>
<gene>
    <name evidence="7 9" type="primary">pyrF</name>
    <name evidence="9" type="ORF">Bequi_08455</name>
</gene>
<sequence length="282" mass="28726">MSAAEAFGARLQRAVGERGPLVVGIDPHAGILRDWGLPDDADGVRSFSRTVVEACGEHVCAFKPQAAFFERHGSAGVAALEETLALLRDRGVLSILDAKRGDIGSTMDAYVESVLAPGAPLEADSITLSPYLGFGSLAPALERADAAGKGVFVLALTSNPEGREVQHARGADGRAIARAIAEHAAAANASAPAGEWGGAGLVIGATTGDAVQELGLDLAAVRGPLLAPGFGAQGAGPAERDAVFGDARGQVLVSISRQVVAAGPDPVALRTRVRELAQQYAL</sequence>
<dbReference type="Proteomes" id="UP001203761">
    <property type="component" value="Unassembled WGS sequence"/>
</dbReference>
<dbReference type="NCBIfam" id="TIGR02127">
    <property type="entry name" value="pyrF_sub2"/>
    <property type="match status" value="1"/>
</dbReference>
<feature type="domain" description="Orotidine 5'-phosphate decarboxylase" evidence="8">
    <location>
        <begin position="20"/>
        <end position="272"/>
    </location>
</feature>
<dbReference type="HAMAP" id="MF_01215">
    <property type="entry name" value="OMPdecase_type2"/>
    <property type="match status" value="1"/>
</dbReference>
<organism evidence="9 10">
    <name type="scientific">Brachybacterium equifaecis</name>
    <dbReference type="NCBI Taxonomy" id="2910770"/>
    <lineage>
        <taxon>Bacteria</taxon>
        <taxon>Bacillati</taxon>
        <taxon>Actinomycetota</taxon>
        <taxon>Actinomycetes</taxon>
        <taxon>Micrococcales</taxon>
        <taxon>Dermabacteraceae</taxon>
        <taxon>Brachybacterium</taxon>
    </lineage>
</organism>
<name>A0ABT0R0L7_9MICO</name>
<keyword evidence="4 7" id="KW-0665">Pyrimidine biosynthesis</keyword>